<protein>
    <submittedName>
        <fullName evidence="1">Uncharacterized protein</fullName>
    </submittedName>
</protein>
<sequence length="98" mass="10892">MGNAFILTFFQSWLIRINQNKYRHHVKNPAAPTHFLLKKNLAGVVLVIFVLSTTSCKTCKCPAYSQNVTNQSGFCFLDNGGKKPQKIAPTFKGCLKTG</sequence>
<evidence type="ECO:0000313" key="1">
    <source>
        <dbReference type="EMBL" id="SHI71075.1"/>
    </source>
</evidence>
<reference evidence="1 2" key="1">
    <citation type="submission" date="2016-11" db="EMBL/GenBank/DDBJ databases">
        <authorList>
            <person name="Jaros S."/>
            <person name="Januszkiewicz K."/>
            <person name="Wedrychowicz H."/>
        </authorList>
    </citation>
    <scope>NUCLEOTIDE SEQUENCE [LARGE SCALE GENOMIC DNA]</scope>
    <source>
        <strain evidence="1 2">DSM 27063</strain>
    </source>
</reference>
<proteinExistence type="predicted"/>
<keyword evidence="2" id="KW-1185">Reference proteome</keyword>
<dbReference type="AlphaFoldDB" id="A0A1M6DD50"/>
<accession>A0A1M6DD50</accession>
<dbReference type="EMBL" id="FQZE01000005">
    <property type="protein sequence ID" value="SHI71075.1"/>
    <property type="molecule type" value="Genomic_DNA"/>
</dbReference>
<name>A0A1M6DD50_9BACT</name>
<evidence type="ECO:0000313" key="2">
    <source>
        <dbReference type="Proteomes" id="UP000184050"/>
    </source>
</evidence>
<dbReference type="Proteomes" id="UP000184050">
    <property type="component" value="Unassembled WGS sequence"/>
</dbReference>
<organism evidence="1 2">
    <name type="scientific">Tangfeifania diversioriginum</name>
    <dbReference type="NCBI Taxonomy" id="1168035"/>
    <lineage>
        <taxon>Bacteria</taxon>
        <taxon>Pseudomonadati</taxon>
        <taxon>Bacteroidota</taxon>
        <taxon>Bacteroidia</taxon>
        <taxon>Marinilabiliales</taxon>
        <taxon>Prolixibacteraceae</taxon>
        <taxon>Tangfeifania</taxon>
    </lineage>
</organism>
<gene>
    <name evidence="1" type="ORF">SAMN05444280_1052</name>
</gene>